<protein>
    <submittedName>
        <fullName evidence="1">Uncharacterized protein</fullName>
    </submittedName>
</protein>
<name>A0A8S5S4C8_9CAUD</name>
<evidence type="ECO:0000313" key="1">
    <source>
        <dbReference type="EMBL" id="DAF45876.1"/>
    </source>
</evidence>
<proteinExistence type="predicted"/>
<sequence>MLSSLSDLSNEKSGFHLRNRSVKNVYVNNPCPPFLC</sequence>
<reference evidence="1" key="1">
    <citation type="journal article" date="2021" name="Proc. Natl. Acad. Sci. U.S.A.">
        <title>A Catalog of Tens of Thousands of Viruses from Human Metagenomes Reveals Hidden Associations with Chronic Diseases.</title>
        <authorList>
            <person name="Tisza M.J."/>
            <person name="Buck C.B."/>
        </authorList>
    </citation>
    <scope>NUCLEOTIDE SEQUENCE</scope>
    <source>
        <strain evidence="1">Ct3UN6</strain>
    </source>
</reference>
<organism evidence="1">
    <name type="scientific">Siphoviridae sp. ct3UN6</name>
    <dbReference type="NCBI Taxonomy" id="2827769"/>
    <lineage>
        <taxon>Viruses</taxon>
        <taxon>Duplodnaviria</taxon>
        <taxon>Heunggongvirae</taxon>
        <taxon>Uroviricota</taxon>
        <taxon>Caudoviricetes</taxon>
    </lineage>
</organism>
<accession>A0A8S5S4C8</accession>
<dbReference type="EMBL" id="BK032520">
    <property type="protein sequence ID" value="DAF45876.1"/>
    <property type="molecule type" value="Genomic_DNA"/>
</dbReference>